<proteinExistence type="predicted"/>
<dbReference type="Gene3D" id="3.30.70.20">
    <property type="match status" value="2"/>
</dbReference>
<dbReference type="PANTHER" id="PTHR43687">
    <property type="entry name" value="ADENYLYLSULFATE REDUCTASE, BETA SUBUNIT"/>
    <property type="match status" value="1"/>
</dbReference>
<keyword evidence="3" id="KW-0479">Metal-binding</keyword>
<feature type="domain" description="4Fe-4S ferredoxin-type" evidence="8">
    <location>
        <begin position="8"/>
        <end position="37"/>
    </location>
</feature>
<dbReference type="InterPro" id="IPR017900">
    <property type="entry name" value="4Fe4S_Fe_S_CS"/>
</dbReference>
<keyword evidence="1" id="KW-0813">Transport</keyword>
<protein>
    <submittedName>
        <fullName evidence="9">Ferredoxin_Fd3</fullName>
    </submittedName>
</protein>
<name>A0ABP1GJ44_9EUKA</name>
<evidence type="ECO:0000256" key="3">
    <source>
        <dbReference type="ARBA" id="ARBA00022723"/>
    </source>
</evidence>
<dbReference type="SUPFAM" id="SSF54862">
    <property type="entry name" value="4Fe-4S ferredoxins"/>
    <property type="match status" value="1"/>
</dbReference>
<comment type="caution">
    <text evidence="9">The sequence shown here is derived from an EMBL/GenBank/DDBJ whole genome shotgun (WGS) entry which is preliminary data.</text>
</comment>
<dbReference type="PROSITE" id="PS51379">
    <property type="entry name" value="4FE4S_FER_2"/>
    <property type="match status" value="2"/>
</dbReference>
<organism evidence="9 10">
    <name type="scientific">Hexamita inflata</name>
    <dbReference type="NCBI Taxonomy" id="28002"/>
    <lineage>
        <taxon>Eukaryota</taxon>
        <taxon>Metamonada</taxon>
        <taxon>Diplomonadida</taxon>
        <taxon>Hexamitidae</taxon>
        <taxon>Hexamitinae</taxon>
        <taxon>Hexamita</taxon>
    </lineage>
</organism>
<reference evidence="9 10" key="1">
    <citation type="submission" date="2024-07" db="EMBL/GenBank/DDBJ databases">
        <authorList>
            <person name="Akdeniz Z."/>
        </authorList>
    </citation>
    <scope>NUCLEOTIDE SEQUENCE [LARGE SCALE GENOMIC DNA]</scope>
</reference>
<keyword evidence="7" id="KW-0411">Iron-sulfur</keyword>
<evidence type="ECO:0000256" key="2">
    <source>
        <dbReference type="ARBA" id="ARBA00022485"/>
    </source>
</evidence>
<evidence type="ECO:0000256" key="5">
    <source>
        <dbReference type="ARBA" id="ARBA00022982"/>
    </source>
</evidence>
<evidence type="ECO:0000256" key="7">
    <source>
        <dbReference type="ARBA" id="ARBA00023014"/>
    </source>
</evidence>
<keyword evidence="2" id="KW-0004">4Fe-4S</keyword>
<dbReference type="PANTHER" id="PTHR43687:SF6">
    <property type="entry name" value="L-ASPARTATE SEMIALDEHYDE SULFURTRANSFERASE IRON-SULFUR SUBUNIT"/>
    <property type="match status" value="1"/>
</dbReference>
<evidence type="ECO:0000313" key="10">
    <source>
        <dbReference type="Proteomes" id="UP001642409"/>
    </source>
</evidence>
<dbReference type="InterPro" id="IPR050572">
    <property type="entry name" value="Fe-S_Ferredoxin"/>
</dbReference>
<dbReference type="Proteomes" id="UP001642409">
    <property type="component" value="Unassembled WGS sequence"/>
</dbReference>
<evidence type="ECO:0000259" key="8">
    <source>
        <dbReference type="PROSITE" id="PS51379"/>
    </source>
</evidence>
<keyword evidence="6" id="KW-0408">Iron</keyword>
<gene>
    <name evidence="9" type="ORF">HINF_LOCUS1181</name>
</gene>
<sequence length="75" mass="8518">MDVNRSRHRLLIVEQRCIGCGNCVIECPVQVLQLHPVTKKVKIVYQELCIGCYSCVQVCPSDATCLEDPYTMFVQ</sequence>
<evidence type="ECO:0000256" key="4">
    <source>
        <dbReference type="ARBA" id="ARBA00022737"/>
    </source>
</evidence>
<keyword evidence="4" id="KW-0677">Repeat</keyword>
<keyword evidence="5" id="KW-0249">Electron transport</keyword>
<evidence type="ECO:0000256" key="1">
    <source>
        <dbReference type="ARBA" id="ARBA00022448"/>
    </source>
</evidence>
<feature type="domain" description="4Fe-4S ferredoxin-type" evidence="8">
    <location>
        <begin position="39"/>
        <end position="69"/>
    </location>
</feature>
<evidence type="ECO:0000313" key="9">
    <source>
        <dbReference type="EMBL" id="CAL5971241.1"/>
    </source>
</evidence>
<keyword evidence="10" id="KW-1185">Reference proteome</keyword>
<dbReference type="Pfam" id="PF12838">
    <property type="entry name" value="Fer4_7"/>
    <property type="match status" value="1"/>
</dbReference>
<dbReference type="InterPro" id="IPR017896">
    <property type="entry name" value="4Fe4S_Fe-S-bd"/>
</dbReference>
<dbReference type="PROSITE" id="PS00198">
    <property type="entry name" value="4FE4S_FER_1"/>
    <property type="match status" value="1"/>
</dbReference>
<accession>A0ABP1GJ44</accession>
<evidence type="ECO:0000256" key="6">
    <source>
        <dbReference type="ARBA" id="ARBA00023004"/>
    </source>
</evidence>
<dbReference type="EMBL" id="CAXDID020000002">
    <property type="protein sequence ID" value="CAL5971241.1"/>
    <property type="molecule type" value="Genomic_DNA"/>
</dbReference>